<protein>
    <submittedName>
        <fullName evidence="3">Uncharacterized protein</fullName>
    </submittedName>
</protein>
<evidence type="ECO:0000313" key="4">
    <source>
        <dbReference type="Proteomes" id="UP000253729"/>
    </source>
</evidence>
<proteinExistence type="predicted"/>
<evidence type="ECO:0000256" key="2">
    <source>
        <dbReference type="SAM" id="Phobius"/>
    </source>
</evidence>
<sequence length="61" mass="7155">MPIWTRLSVTPKPCNPESTKSPRVTSQSATSKPLTWKFSFLFFFFFFGKNFSFSFCFFLPL</sequence>
<name>A0A3F3Q3I1_9EURO</name>
<organism evidence="3 4">
    <name type="scientific">Aspergillus welwitschiae</name>
    <dbReference type="NCBI Taxonomy" id="1341132"/>
    <lineage>
        <taxon>Eukaryota</taxon>
        <taxon>Fungi</taxon>
        <taxon>Dikarya</taxon>
        <taxon>Ascomycota</taxon>
        <taxon>Pezizomycotina</taxon>
        <taxon>Eurotiomycetes</taxon>
        <taxon>Eurotiomycetidae</taxon>
        <taxon>Eurotiales</taxon>
        <taxon>Aspergillaceae</taxon>
        <taxon>Aspergillus</taxon>
        <taxon>Aspergillus subgen. Circumdati</taxon>
    </lineage>
</organism>
<keyword evidence="2" id="KW-0472">Membrane</keyword>
<feature type="compositionally biased region" description="Polar residues" evidence="1">
    <location>
        <begin position="16"/>
        <end position="30"/>
    </location>
</feature>
<dbReference type="AlphaFoldDB" id="A0A3F3Q3I1"/>
<keyword evidence="2" id="KW-1133">Transmembrane helix</keyword>
<reference evidence="3 4" key="1">
    <citation type="submission" date="2018-07" db="EMBL/GenBank/DDBJ databases">
        <title>The genomes of Aspergillus section Nigri reveals drivers in fungal speciation.</title>
        <authorList>
            <consortium name="DOE Joint Genome Institute"/>
            <person name="Vesth T.C."/>
            <person name="Nybo J."/>
            <person name="Theobald S."/>
            <person name="Brandl J."/>
            <person name="Frisvad J.C."/>
            <person name="Nielsen K.F."/>
            <person name="Lyhne E.K."/>
            <person name="Kogle M.E."/>
            <person name="Kuo A."/>
            <person name="Riley R."/>
            <person name="Clum A."/>
            <person name="Nolan M."/>
            <person name="Lipzen A."/>
            <person name="Salamov A."/>
            <person name="Henrissat B."/>
            <person name="Wiebenga A."/>
            <person name="De vries R.P."/>
            <person name="Grigoriev I.V."/>
            <person name="Mortensen U.H."/>
            <person name="Andersen M.R."/>
            <person name="Baker S.E."/>
        </authorList>
    </citation>
    <scope>NUCLEOTIDE SEQUENCE [LARGE SCALE GENOMIC DNA]</scope>
    <source>
        <strain evidence="3 4">CBS 139.54b</strain>
    </source>
</reference>
<accession>A0A3F3Q3I1</accession>
<evidence type="ECO:0000313" key="3">
    <source>
        <dbReference type="EMBL" id="RDH33738.1"/>
    </source>
</evidence>
<keyword evidence="2" id="KW-0812">Transmembrane</keyword>
<gene>
    <name evidence="3" type="ORF">BDQ94DRAFT_142559</name>
</gene>
<feature type="region of interest" description="Disordered" evidence="1">
    <location>
        <begin position="1"/>
        <end position="30"/>
    </location>
</feature>
<evidence type="ECO:0000256" key="1">
    <source>
        <dbReference type="SAM" id="MobiDB-lite"/>
    </source>
</evidence>
<keyword evidence="4" id="KW-1185">Reference proteome</keyword>
<feature type="non-terminal residue" evidence="3">
    <location>
        <position position="61"/>
    </location>
</feature>
<feature type="transmembrane region" description="Helical" evidence="2">
    <location>
        <begin position="38"/>
        <end position="59"/>
    </location>
</feature>
<dbReference type="EMBL" id="KZ852045">
    <property type="protein sequence ID" value="RDH33738.1"/>
    <property type="molecule type" value="Genomic_DNA"/>
</dbReference>
<dbReference type="RefSeq" id="XP_026626760.1">
    <property type="nucleotide sequence ID" value="XM_026766055.1"/>
</dbReference>
<dbReference type="Proteomes" id="UP000253729">
    <property type="component" value="Unassembled WGS sequence"/>
</dbReference>
<dbReference type="GeneID" id="38134411"/>